<evidence type="ECO:0000256" key="1">
    <source>
        <dbReference type="SAM" id="MobiDB-lite"/>
    </source>
</evidence>
<feature type="region of interest" description="Disordered" evidence="1">
    <location>
        <begin position="296"/>
        <end position="324"/>
    </location>
</feature>
<dbReference type="AlphaFoldDB" id="A0A4Z2IM67"/>
<feature type="region of interest" description="Disordered" evidence="1">
    <location>
        <begin position="400"/>
        <end position="425"/>
    </location>
</feature>
<evidence type="ECO:0000313" key="2">
    <source>
        <dbReference type="EMBL" id="TNN78564.1"/>
    </source>
</evidence>
<evidence type="ECO:0000313" key="3">
    <source>
        <dbReference type="Proteomes" id="UP000314294"/>
    </source>
</evidence>
<dbReference type="EMBL" id="SRLO01000072">
    <property type="protein sequence ID" value="TNN78564.1"/>
    <property type="molecule type" value="Genomic_DNA"/>
</dbReference>
<feature type="compositionally biased region" description="Pro residues" evidence="1">
    <location>
        <begin position="309"/>
        <end position="319"/>
    </location>
</feature>
<sequence>MIPRANTSWVSSWDTWSQLVYPDEEHLFSGSFEKKKCIEGVFGGAAERALGDHLHGVEQPVAVSPKRTAHLQNLLELGADVPLAPQTLSYAPVGKGKDDFVWARNTEIEKDWSEAMPVHRGLGIQTEVKADENGGEFVPELLFALQRRERRNHVDPGVVAQALSVGEAQGLVQTGPLGVQEQGPPDGVLLVLLHTVQLDLHHKGKAKAGWERAGSPLARKSLSGRVHQSSSVTVINEDQSILLVSSVGTADGHRCQRRAEPAEGLSTQEVGLAGLQQQRAPLEVHIHLTQLLQTPVDPSTHEHRSSHHQPPPPPPPTGFPPQSLNPTVPWGLLFTLFMELSLTQITQSKRVQHSPKESSESISLPPITLTVTVIIAPLHLPCLNLPGDGQQKVGGVVKSGAQLRQNQHRRRHYGSDRRGATTAGR</sequence>
<name>A0A4Z2IM67_9TELE</name>
<proteinExistence type="predicted"/>
<gene>
    <name evidence="2" type="ORF">EYF80_011159</name>
</gene>
<comment type="caution">
    <text evidence="2">The sequence shown here is derived from an EMBL/GenBank/DDBJ whole genome shotgun (WGS) entry which is preliminary data.</text>
</comment>
<accession>A0A4Z2IM67</accession>
<keyword evidence="3" id="KW-1185">Reference proteome</keyword>
<dbReference type="Proteomes" id="UP000314294">
    <property type="component" value="Unassembled WGS sequence"/>
</dbReference>
<reference evidence="2 3" key="1">
    <citation type="submission" date="2019-03" db="EMBL/GenBank/DDBJ databases">
        <title>First draft genome of Liparis tanakae, snailfish: a comprehensive survey of snailfish specific genes.</title>
        <authorList>
            <person name="Kim W."/>
            <person name="Song I."/>
            <person name="Jeong J.-H."/>
            <person name="Kim D."/>
            <person name="Kim S."/>
            <person name="Ryu S."/>
            <person name="Song J.Y."/>
            <person name="Lee S.K."/>
        </authorList>
    </citation>
    <scope>NUCLEOTIDE SEQUENCE [LARGE SCALE GENOMIC DNA]</scope>
    <source>
        <tissue evidence="2">Muscle</tissue>
    </source>
</reference>
<organism evidence="2 3">
    <name type="scientific">Liparis tanakae</name>
    <name type="common">Tanaka's snailfish</name>
    <dbReference type="NCBI Taxonomy" id="230148"/>
    <lineage>
        <taxon>Eukaryota</taxon>
        <taxon>Metazoa</taxon>
        <taxon>Chordata</taxon>
        <taxon>Craniata</taxon>
        <taxon>Vertebrata</taxon>
        <taxon>Euteleostomi</taxon>
        <taxon>Actinopterygii</taxon>
        <taxon>Neopterygii</taxon>
        <taxon>Teleostei</taxon>
        <taxon>Neoteleostei</taxon>
        <taxon>Acanthomorphata</taxon>
        <taxon>Eupercaria</taxon>
        <taxon>Perciformes</taxon>
        <taxon>Cottioidei</taxon>
        <taxon>Cottales</taxon>
        <taxon>Liparidae</taxon>
        <taxon>Liparis</taxon>
    </lineage>
</organism>
<protein>
    <submittedName>
        <fullName evidence="2">Uncharacterized protein</fullName>
    </submittedName>
</protein>